<evidence type="ECO:0000313" key="1">
    <source>
        <dbReference type="EMBL" id="KRY66323.1"/>
    </source>
</evidence>
<protein>
    <submittedName>
        <fullName evidence="1">Uncharacterized protein</fullName>
    </submittedName>
</protein>
<dbReference type="Proteomes" id="UP000054826">
    <property type="component" value="Unassembled WGS sequence"/>
</dbReference>
<dbReference type="EMBL" id="JYDS01000366">
    <property type="protein sequence ID" value="KRZ10363.1"/>
    <property type="molecule type" value="Genomic_DNA"/>
</dbReference>
<proteinExistence type="predicted"/>
<reference evidence="4 5" key="1">
    <citation type="submission" date="2015-01" db="EMBL/GenBank/DDBJ databases">
        <title>Evolution of Trichinella species and genotypes.</title>
        <authorList>
            <person name="Korhonen P.K."/>
            <person name="Edoardo P."/>
            <person name="Giuseppe L.R."/>
            <person name="Gasser R.B."/>
        </authorList>
    </citation>
    <scope>NUCLEOTIDE SEQUENCE [LARGE SCALE GENOMIC DNA]</scope>
    <source>
        <strain evidence="1">ISS13</strain>
        <strain evidence="3">ISS176</strain>
        <strain evidence="2">ISS588</strain>
    </source>
</reference>
<evidence type="ECO:0000313" key="4">
    <source>
        <dbReference type="Proteomes" id="UP000054632"/>
    </source>
</evidence>
<organism evidence="1 4">
    <name type="scientific">Trichinella pseudospiralis</name>
    <name type="common">Parasitic roundworm</name>
    <dbReference type="NCBI Taxonomy" id="6337"/>
    <lineage>
        <taxon>Eukaryota</taxon>
        <taxon>Metazoa</taxon>
        <taxon>Ecdysozoa</taxon>
        <taxon>Nematoda</taxon>
        <taxon>Enoplea</taxon>
        <taxon>Dorylaimia</taxon>
        <taxon>Trichinellida</taxon>
        <taxon>Trichinellidae</taxon>
        <taxon>Trichinella</taxon>
    </lineage>
</organism>
<dbReference type="EMBL" id="JYDV01000012">
    <property type="protein sequence ID" value="KRZ42894.1"/>
    <property type="molecule type" value="Genomic_DNA"/>
</dbReference>
<dbReference type="Proteomes" id="UP000054805">
    <property type="component" value="Unassembled WGS sequence"/>
</dbReference>
<accession>A0A0V1DZP8</accession>
<evidence type="ECO:0000313" key="3">
    <source>
        <dbReference type="EMBL" id="KRZ42894.1"/>
    </source>
</evidence>
<gene>
    <name evidence="1" type="ORF">T4A_3535</name>
    <name evidence="2" type="ORF">T4B_2941</name>
    <name evidence="3" type="ORF">T4C_3285</name>
</gene>
<evidence type="ECO:0000313" key="2">
    <source>
        <dbReference type="EMBL" id="KRZ10363.1"/>
    </source>
</evidence>
<sequence length="109" mass="11798">MIMAFSQNDPGTDVAGFCELSMCHGNMDPEVWNLSFCANTSCLLPTLFCKVNVSLASSGASCHKVSVRSVPAVVSPHARRRPSLGNQNLPVSATSNSAERNYFPKFFLK</sequence>
<comment type="caution">
    <text evidence="1">The sequence shown here is derived from an EMBL/GenBank/DDBJ whole genome shotgun (WGS) entry which is preliminary data.</text>
</comment>
<dbReference type="AlphaFoldDB" id="A0A0V1DZP8"/>
<dbReference type="EMBL" id="JYDR01000174">
    <property type="protein sequence ID" value="KRY66323.1"/>
    <property type="molecule type" value="Genomic_DNA"/>
</dbReference>
<name>A0A0V1DZP8_TRIPS</name>
<dbReference type="Proteomes" id="UP000054632">
    <property type="component" value="Unassembled WGS sequence"/>
</dbReference>
<evidence type="ECO:0000313" key="5">
    <source>
        <dbReference type="Proteomes" id="UP000054805"/>
    </source>
</evidence>
<keyword evidence="5" id="KW-1185">Reference proteome</keyword>